<keyword evidence="2" id="KW-0378">Hydrolase</keyword>
<dbReference type="PANTHER" id="PTHR42951">
    <property type="entry name" value="METALLO-BETA-LACTAMASE DOMAIN-CONTAINING"/>
    <property type="match status" value="1"/>
</dbReference>
<feature type="domain" description="Metallo-beta-lactamase" evidence="1">
    <location>
        <begin position="34"/>
        <end position="231"/>
    </location>
</feature>
<dbReference type="PANTHER" id="PTHR42951:SF4">
    <property type="entry name" value="ACYL-COENZYME A THIOESTERASE MBLAC2"/>
    <property type="match status" value="1"/>
</dbReference>
<sequence length="278" mass="29367">MRALAVHSDVLVVVSRVWQTTAALVRAPAPADAPSGPGAATTPREAFLVDSPVYPDELELTAQVAGQAGFSVAGLLATHGDWDHLLGPLAFPQAALGVAETTAARLTGHSGQAVREMRAFDAEHYVARERGPGLGDVQALPVPGKLELGAGEDAGGSAPRHELELHAADGHTGDGMAIWVPWARVLLCGDYLSPVEIPTWHDADGSRTAYRATLDRLKPLIEQADWVVPGHGGPIDAARALAIWREDVAYVEDWALPIARRDATQQALHERNRAAAGA</sequence>
<dbReference type="InterPro" id="IPR036866">
    <property type="entry name" value="RibonucZ/Hydroxyglut_hydro"/>
</dbReference>
<keyword evidence="3" id="KW-1185">Reference proteome</keyword>
<dbReference type="Proteomes" id="UP001277761">
    <property type="component" value="Unassembled WGS sequence"/>
</dbReference>
<reference evidence="2 3" key="1">
    <citation type="submission" date="2023-11" db="EMBL/GenBank/DDBJ databases">
        <authorList>
            <person name="Xu M."/>
            <person name="Jiang T."/>
        </authorList>
    </citation>
    <scope>NUCLEOTIDE SEQUENCE [LARGE SCALE GENOMIC DNA]</scope>
    <source>
        <strain evidence="2 3">SD</strain>
    </source>
</reference>
<name>A0ABU4VN91_9ACTN</name>
<proteinExistence type="predicted"/>
<accession>A0ABU4VN91</accession>
<dbReference type="EC" id="3.-.-.-" evidence="2"/>
<dbReference type="EMBL" id="JAXAVX010000006">
    <property type="protein sequence ID" value="MDX8152539.1"/>
    <property type="molecule type" value="Genomic_DNA"/>
</dbReference>
<evidence type="ECO:0000313" key="2">
    <source>
        <dbReference type="EMBL" id="MDX8152539.1"/>
    </source>
</evidence>
<comment type="caution">
    <text evidence="2">The sequence shown here is derived from an EMBL/GenBank/DDBJ whole genome shotgun (WGS) entry which is preliminary data.</text>
</comment>
<dbReference type="Gene3D" id="3.60.15.10">
    <property type="entry name" value="Ribonuclease Z/Hydroxyacylglutathione hydrolase-like"/>
    <property type="match status" value="1"/>
</dbReference>
<organism evidence="2 3">
    <name type="scientific">Patulibacter brassicae</name>
    <dbReference type="NCBI Taxonomy" id="1705717"/>
    <lineage>
        <taxon>Bacteria</taxon>
        <taxon>Bacillati</taxon>
        <taxon>Actinomycetota</taxon>
        <taxon>Thermoleophilia</taxon>
        <taxon>Solirubrobacterales</taxon>
        <taxon>Patulibacteraceae</taxon>
        <taxon>Patulibacter</taxon>
    </lineage>
</organism>
<evidence type="ECO:0000313" key="3">
    <source>
        <dbReference type="Proteomes" id="UP001277761"/>
    </source>
</evidence>
<dbReference type="Pfam" id="PF00753">
    <property type="entry name" value="Lactamase_B"/>
    <property type="match status" value="1"/>
</dbReference>
<dbReference type="SMART" id="SM00849">
    <property type="entry name" value="Lactamase_B"/>
    <property type="match status" value="1"/>
</dbReference>
<dbReference type="InterPro" id="IPR050855">
    <property type="entry name" value="NDM-1-like"/>
</dbReference>
<gene>
    <name evidence="2" type="ORF">SK069_13110</name>
</gene>
<dbReference type="RefSeq" id="WP_319954693.1">
    <property type="nucleotide sequence ID" value="NZ_JAXAVX010000006.1"/>
</dbReference>
<protein>
    <submittedName>
        <fullName evidence="2">MBL fold metallo-hydrolase</fullName>
        <ecNumber evidence="2">3.-.-.-</ecNumber>
    </submittedName>
</protein>
<dbReference type="InterPro" id="IPR001279">
    <property type="entry name" value="Metallo-B-lactamas"/>
</dbReference>
<evidence type="ECO:0000259" key="1">
    <source>
        <dbReference type="SMART" id="SM00849"/>
    </source>
</evidence>
<dbReference type="GO" id="GO:0016787">
    <property type="term" value="F:hydrolase activity"/>
    <property type="evidence" value="ECO:0007669"/>
    <property type="project" value="UniProtKB-KW"/>
</dbReference>
<dbReference type="SUPFAM" id="SSF56281">
    <property type="entry name" value="Metallo-hydrolase/oxidoreductase"/>
    <property type="match status" value="1"/>
</dbReference>